<proteinExistence type="predicted"/>
<dbReference type="InterPro" id="IPR013606">
    <property type="entry name" value="I-BAR_dom"/>
</dbReference>
<comment type="caution">
    <text evidence="4">The sequence shown here is derived from an EMBL/GenBank/DDBJ whole genome shotgun (WGS) entry which is preliminary data.</text>
</comment>
<accession>A0A4S2LAB8</accession>
<keyword evidence="5" id="KW-1185">Reference proteome</keyword>
<dbReference type="PANTHER" id="PTHR15708">
    <property type="entry name" value="ACTIN BUNDLING/MISSING IN METASTASIS-RELATED"/>
    <property type="match status" value="1"/>
</dbReference>
<dbReference type="GO" id="GO:0030031">
    <property type="term" value="P:cell projection assembly"/>
    <property type="evidence" value="ECO:0007669"/>
    <property type="project" value="TreeGrafter"/>
</dbReference>
<evidence type="ECO:0000256" key="2">
    <source>
        <dbReference type="SAM" id="MobiDB-lite"/>
    </source>
</evidence>
<dbReference type="GO" id="GO:0003779">
    <property type="term" value="F:actin binding"/>
    <property type="evidence" value="ECO:0007669"/>
    <property type="project" value="InterPro"/>
</dbReference>
<feature type="coiled-coil region" evidence="1">
    <location>
        <begin position="112"/>
        <end position="150"/>
    </location>
</feature>
<dbReference type="GO" id="GO:0009898">
    <property type="term" value="C:cytoplasmic side of plasma membrane"/>
    <property type="evidence" value="ECO:0007669"/>
    <property type="project" value="TreeGrafter"/>
</dbReference>
<dbReference type="AlphaFoldDB" id="A0A4S2LAB8"/>
<evidence type="ECO:0000313" key="4">
    <source>
        <dbReference type="EMBL" id="TGZ59396.1"/>
    </source>
</evidence>
<evidence type="ECO:0000259" key="3">
    <source>
        <dbReference type="PROSITE" id="PS51338"/>
    </source>
</evidence>
<dbReference type="InterPro" id="IPR027267">
    <property type="entry name" value="AH/BAR_dom_sf"/>
</dbReference>
<dbReference type="SUPFAM" id="SSF103657">
    <property type="entry name" value="BAR/IMD domain-like"/>
    <property type="match status" value="1"/>
</dbReference>
<dbReference type="Proteomes" id="UP000308267">
    <property type="component" value="Unassembled WGS sequence"/>
</dbReference>
<dbReference type="PROSITE" id="PS51338">
    <property type="entry name" value="IMD"/>
    <property type="match status" value="1"/>
</dbReference>
<keyword evidence="1" id="KW-0175">Coiled coil</keyword>
<gene>
    <name evidence="4" type="ORF">CRM22_009094</name>
</gene>
<dbReference type="InterPro" id="IPR030127">
    <property type="entry name" value="MTSS1/MTSS2"/>
</dbReference>
<feature type="region of interest" description="Disordered" evidence="2">
    <location>
        <begin position="789"/>
        <end position="848"/>
    </location>
</feature>
<dbReference type="EMBL" id="SJOL01008870">
    <property type="protein sequence ID" value="TGZ59396.1"/>
    <property type="molecule type" value="Genomic_DNA"/>
</dbReference>
<name>A0A4S2LAB8_OPIFE</name>
<feature type="region of interest" description="Disordered" evidence="2">
    <location>
        <begin position="938"/>
        <end position="959"/>
    </location>
</feature>
<feature type="region of interest" description="Disordered" evidence="2">
    <location>
        <begin position="887"/>
        <end position="908"/>
    </location>
</feature>
<dbReference type="Pfam" id="PF08397">
    <property type="entry name" value="IMD"/>
    <property type="match status" value="1"/>
</dbReference>
<dbReference type="GO" id="GO:0007009">
    <property type="term" value="P:plasma membrane organization"/>
    <property type="evidence" value="ECO:0007669"/>
    <property type="project" value="InterPro"/>
</dbReference>
<reference evidence="4 5" key="1">
    <citation type="journal article" date="2019" name="BMC Genomics">
        <title>New insights from Opisthorchis felineus genome: update on genomics of the epidemiologically important liver flukes.</title>
        <authorList>
            <person name="Ershov N.I."/>
            <person name="Mordvinov V.A."/>
            <person name="Prokhortchouk E.B."/>
            <person name="Pakharukova M.Y."/>
            <person name="Gunbin K.V."/>
            <person name="Ustyantsev K."/>
            <person name="Genaev M.A."/>
            <person name="Blinov A.G."/>
            <person name="Mazur A."/>
            <person name="Boulygina E."/>
            <person name="Tsygankova S."/>
            <person name="Khrameeva E."/>
            <person name="Chekanov N."/>
            <person name="Fan G."/>
            <person name="Xiao A."/>
            <person name="Zhang H."/>
            <person name="Xu X."/>
            <person name="Yang H."/>
            <person name="Solovyev V."/>
            <person name="Lee S.M."/>
            <person name="Liu X."/>
            <person name="Afonnikov D.A."/>
            <person name="Skryabin K.G."/>
        </authorList>
    </citation>
    <scope>NUCLEOTIDE SEQUENCE [LARGE SCALE GENOMIC DNA]</scope>
    <source>
        <strain evidence="4">AK-0245</strain>
        <tissue evidence="4">Whole organism</tissue>
    </source>
</reference>
<dbReference type="Gene3D" id="1.20.1270.60">
    <property type="entry name" value="Arfaptin homology (AH) domain/BAR domain"/>
    <property type="match status" value="1"/>
</dbReference>
<dbReference type="OrthoDB" id="10061327at2759"/>
<dbReference type="GO" id="GO:0015629">
    <property type="term" value="C:actin cytoskeleton"/>
    <property type="evidence" value="ECO:0007669"/>
    <property type="project" value="TreeGrafter"/>
</dbReference>
<evidence type="ECO:0000313" key="5">
    <source>
        <dbReference type="Proteomes" id="UP000308267"/>
    </source>
</evidence>
<organism evidence="4 5">
    <name type="scientific">Opisthorchis felineus</name>
    <dbReference type="NCBI Taxonomy" id="147828"/>
    <lineage>
        <taxon>Eukaryota</taxon>
        <taxon>Metazoa</taxon>
        <taxon>Spiralia</taxon>
        <taxon>Lophotrochozoa</taxon>
        <taxon>Platyhelminthes</taxon>
        <taxon>Trematoda</taxon>
        <taxon>Digenea</taxon>
        <taxon>Opisthorchiida</taxon>
        <taxon>Opisthorchiata</taxon>
        <taxon>Opisthorchiidae</taxon>
        <taxon>Opisthorchis</taxon>
    </lineage>
</organism>
<feature type="compositionally biased region" description="Low complexity" evidence="2">
    <location>
        <begin position="817"/>
        <end position="829"/>
    </location>
</feature>
<evidence type="ECO:0000256" key="1">
    <source>
        <dbReference type="SAM" id="Coils"/>
    </source>
</evidence>
<feature type="domain" description="IMD" evidence="3">
    <location>
        <begin position="1"/>
        <end position="284"/>
    </location>
</feature>
<protein>
    <recommendedName>
        <fullName evidence="3">IMD domain-containing protein</fullName>
    </recommendedName>
</protein>
<dbReference type="PANTHER" id="PTHR15708:SF4">
    <property type="entry name" value="FI21477P1-RELATED"/>
    <property type="match status" value="1"/>
</dbReference>
<feature type="compositionally biased region" description="Low complexity" evidence="2">
    <location>
        <begin position="789"/>
        <end position="805"/>
    </location>
</feature>
<sequence length="1013" mass="108526">MTAVQLAHNSEFITLSNNLLSELKTSYPSWEDLISKTGKFHSSLKVVVQSSSAFIDALQKVADLASKTYGGSREIGTCLTRLCLRQRRLETKLKSMSNHLITSLATPLSNKLDEWRRALIQLEKDRARQIKRARADLKRAVSEADRWQKKAAKCGSSELGPGVGHGVLPSSNLSISSSKASVIATQAANALREVQLKTEVLESTEKASVRGLMLEERGRFCFFLSCLLPLLECQCSMLGEISAIQELMQPLSKAMSNPDQLMDEAEAILFRTRRENLSSLSRMSSTKGSIYSSDGDHGSRLIAAATAALYADYDRANAGSSDDTDSGRLTMETSPIELKADDQLDRCSLSSVTQSPPGDNLFFNNPPITSVPLQNSYNNYGYNTISDATLACEVNSHAGVNQGCGAIPVNQRSQLPHGFSIVPNATGYPFNASGHLIGQRKTSIPGTATSNPLVTSYHLSRCSPQQPDTDDVQFQTLCRPGHCRSSSMGDPKLGSQVNSSQALLDETLVDGRPVAFSVNRPVVDPNWLRNCDETDSDSDADEEGDHVSGFMQSSAQATPIEDEGGEYVAVQEEVNRCDLTQTASTLTAEALLNKDAGSLNSGRHTISSAYERGATANVRGSINNLSFNPPIGKSSSKDSGVDSSTVLYPNQVLPPPVYTNLPQLAHAAQRKFSMSHIPPTMDSLPSSPSRMTVCEEKLSGSLTSTHLVETSQSNIASARQSAIDQSVNELSNIRCTPQHLVNISPGDHSAHRRTSVLSASGAGSRPCSNGIDPFSVELDELDKLGGTGSSCASSLTMASSTTSESQPSANGKTAVMNNNNNNANNAANNIVNSSNTHPPRRPGSTYDAQWPEHCALSQHEVCNGHRYQYVGSSSGWSGTHHMTCGTVGAEADNQRGPPGQSNSDRARFGDTPLSNETANLMSELSSQLQQLATRTVQDPVISPPPENLSRSTEDGFELPPPPPPSMFQANPVVLEASSAATTEALMTALKQSVGKRAARMAASHETPAPLNQQ</sequence>
<dbReference type="GO" id="GO:0005543">
    <property type="term" value="F:phospholipid binding"/>
    <property type="evidence" value="ECO:0007669"/>
    <property type="project" value="TreeGrafter"/>
</dbReference>